<keyword evidence="2" id="KW-0408">Iron</keyword>
<comment type="similarity">
    <text evidence="1">Belongs to the cytochrome P450 family.</text>
</comment>
<dbReference type="GO" id="GO:0004497">
    <property type="term" value="F:monooxygenase activity"/>
    <property type="evidence" value="ECO:0007669"/>
    <property type="project" value="InterPro"/>
</dbReference>
<dbReference type="GO" id="GO:0020037">
    <property type="term" value="F:heme binding"/>
    <property type="evidence" value="ECO:0007669"/>
    <property type="project" value="InterPro"/>
</dbReference>
<keyword evidence="2" id="KW-0479">Metal-binding</keyword>
<dbReference type="PANTHER" id="PTHR24280:SF4">
    <property type="entry name" value="CYTOCHROME P450 20A1"/>
    <property type="match status" value="1"/>
</dbReference>
<proteinExistence type="inferred from homology"/>
<dbReference type="EMBL" id="JAWDGP010006323">
    <property type="protein sequence ID" value="KAK3743159.1"/>
    <property type="molecule type" value="Genomic_DNA"/>
</dbReference>
<keyword evidence="5" id="KW-1185">Reference proteome</keyword>
<evidence type="ECO:0000313" key="4">
    <source>
        <dbReference type="EMBL" id="KAK3743159.1"/>
    </source>
</evidence>
<keyword evidence="2" id="KW-0349">Heme</keyword>
<sequence>MLDFAIFAVCFLSTLLIAIIWLYPSSKKVTTIPGMNPSTKEDGNISDIGRAGSLHEFLIELHMQHGPIAGFWFGQMYTVSIASPELFKQHSNVFDRPASLFKLFEPLLGTTALQFANGADGRARRRHCEQAFSHSRLCSYYEMFQKAADQLVKTWDSKNEEDHIPLLEDLSVFAVRATLLTVLGEFFRDEKLVQSFHNAYEKVWSEMEHRLIDPIVPDKETKRVKQFDEAVNYMTKTVNKVVEHRKGVTTQGTLLIDDIIEYADSEDAITRDSICFLTGAFHTTGNLLTWCLYFLATHEEIQDKVYQEIMNVLDDKDLVDDSNLDKFIYTHQVIDESLRCGVVTPWAARFQEFDSELGGHKIPKNTPVIHALGVVLHDENIWPLPNKFDPDRFSKKNSKNRHPFAFQPFGFAGKRKCPAYKYAYLEATVLLATVLRRFKIKMHNEQVVLPVFSLVTKPAEEIWVQVIKR</sequence>
<dbReference type="AlphaFoldDB" id="A0AAE1CXB0"/>
<dbReference type="Gene3D" id="1.10.630.10">
    <property type="entry name" value="Cytochrome P450"/>
    <property type="match status" value="1"/>
</dbReference>
<evidence type="ECO:0008006" key="6">
    <source>
        <dbReference type="Google" id="ProtNLM"/>
    </source>
</evidence>
<gene>
    <name evidence="4" type="ORF">RRG08_064015</name>
</gene>
<dbReference type="GO" id="GO:0016020">
    <property type="term" value="C:membrane"/>
    <property type="evidence" value="ECO:0007669"/>
    <property type="project" value="TreeGrafter"/>
</dbReference>
<dbReference type="GO" id="GO:0016705">
    <property type="term" value="F:oxidoreductase activity, acting on paired donors, with incorporation or reduction of molecular oxygen"/>
    <property type="evidence" value="ECO:0007669"/>
    <property type="project" value="InterPro"/>
</dbReference>
<reference evidence="4" key="1">
    <citation type="journal article" date="2023" name="G3 (Bethesda)">
        <title>A reference genome for the long-term kleptoplast-retaining sea slug Elysia crispata morphotype clarki.</title>
        <authorList>
            <person name="Eastman K.E."/>
            <person name="Pendleton A.L."/>
            <person name="Shaikh M.A."/>
            <person name="Suttiyut T."/>
            <person name="Ogas R."/>
            <person name="Tomko P."/>
            <person name="Gavelis G."/>
            <person name="Widhalm J.R."/>
            <person name="Wisecaver J.H."/>
        </authorList>
    </citation>
    <scope>NUCLEOTIDE SEQUENCE</scope>
    <source>
        <strain evidence="4">ECLA1</strain>
    </source>
</reference>
<dbReference type="Proteomes" id="UP001283361">
    <property type="component" value="Unassembled WGS sequence"/>
</dbReference>
<dbReference type="InterPro" id="IPR052666">
    <property type="entry name" value="CYP450_20A1-like"/>
</dbReference>
<comment type="caution">
    <text evidence="4">The sequence shown here is derived from an EMBL/GenBank/DDBJ whole genome shotgun (WGS) entry which is preliminary data.</text>
</comment>
<evidence type="ECO:0000256" key="1">
    <source>
        <dbReference type="ARBA" id="ARBA00010617"/>
    </source>
</evidence>
<organism evidence="4 5">
    <name type="scientific">Elysia crispata</name>
    <name type="common">lettuce slug</name>
    <dbReference type="NCBI Taxonomy" id="231223"/>
    <lineage>
        <taxon>Eukaryota</taxon>
        <taxon>Metazoa</taxon>
        <taxon>Spiralia</taxon>
        <taxon>Lophotrochozoa</taxon>
        <taxon>Mollusca</taxon>
        <taxon>Gastropoda</taxon>
        <taxon>Heterobranchia</taxon>
        <taxon>Euthyneura</taxon>
        <taxon>Panpulmonata</taxon>
        <taxon>Sacoglossa</taxon>
        <taxon>Placobranchoidea</taxon>
        <taxon>Plakobranchidae</taxon>
        <taxon>Elysia</taxon>
    </lineage>
</organism>
<keyword evidence="3" id="KW-1133">Transmembrane helix</keyword>
<protein>
    <recommendedName>
        <fullName evidence="6">Cytochrome P450</fullName>
    </recommendedName>
</protein>
<dbReference type="GO" id="GO:0005506">
    <property type="term" value="F:iron ion binding"/>
    <property type="evidence" value="ECO:0007669"/>
    <property type="project" value="InterPro"/>
</dbReference>
<dbReference type="PANTHER" id="PTHR24280">
    <property type="entry name" value="CYTOCHROME P450 20A1"/>
    <property type="match status" value="1"/>
</dbReference>
<evidence type="ECO:0000256" key="2">
    <source>
        <dbReference type="PIRSR" id="PIRSR602401-1"/>
    </source>
</evidence>
<name>A0AAE1CXB0_9GAST</name>
<keyword evidence="3" id="KW-0472">Membrane</keyword>
<accession>A0AAE1CXB0</accession>
<comment type="cofactor">
    <cofactor evidence="2">
        <name>heme</name>
        <dbReference type="ChEBI" id="CHEBI:30413"/>
    </cofactor>
</comment>
<dbReference type="Pfam" id="PF00067">
    <property type="entry name" value="p450"/>
    <property type="match status" value="1"/>
</dbReference>
<dbReference type="PRINTS" id="PR00463">
    <property type="entry name" value="EP450I"/>
</dbReference>
<feature type="binding site" description="axial binding residue" evidence="2">
    <location>
        <position position="417"/>
    </location>
    <ligand>
        <name>heme</name>
        <dbReference type="ChEBI" id="CHEBI:30413"/>
    </ligand>
    <ligandPart>
        <name>Fe</name>
        <dbReference type="ChEBI" id="CHEBI:18248"/>
    </ligandPart>
</feature>
<feature type="transmembrane region" description="Helical" evidence="3">
    <location>
        <begin position="6"/>
        <end position="23"/>
    </location>
</feature>
<keyword evidence="3" id="KW-0812">Transmembrane</keyword>
<evidence type="ECO:0000313" key="5">
    <source>
        <dbReference type="Proteomes" id="UP001283361"/>
    </source>
</evidence>
<dbReference type="InterPro" id="IPR036396">
    <property type="entry name" value="Cyt_P450_sf"/>
</dbReference>
<dbReference type="InterPro" id="IPR002401">
    <property type="entry name" value="Cyt_P450_E_grp-I"/>
</dbReference>
<evidence type="ECO:0000256" key="3">
    <source>
        <dbReference type="SAM" id="Phobius"/>
    </source>
</evidence>
<dbReference type="InterPro" id="IPR001128">
    <property type="entry name" value="Cyt_P450"/>
</dbReference>
<dbReference type="SUPFAM" id="SSF48264">
    <property type="entry name" value="Cytochrome P450"/>
    <property type="match status" value="1"/>
</dbReference>